<comment type="caution">
    <text evidence="2">The sequence shown here is derived from an EMBL/GenBank/DDBJ whole genome shotgun (WGS) entry which is preliminary data.</text>
</comment>
<sequence length="107" mass="11694">MSLGESEGARSAGGLELKWIGDGAWCAVDGSFPEGDARRLIAYVECRRADVEVVWVHRAARPGRFATLREAWHALEDDVARRRSVEPDIAPPELAPTDLRDAEPAVA</sequence>
<proteinExistence type="predicted"/>
<feature type="region of interest" description="Disordered" evidence="1">
    <location>
        <begin position="83"/>
        <end position="107"/>
    </location>
</feature>
<evidence type="ECO:0000256" key="1">
    <source>
        <dbReference type="SAM" id="MobiDB-lite"/>
    </source>
</evidence>
<dbReference type="RefSeq" id="WP_179488257.1">
    <property type="nucleotide sequence ID" value="NZ_JACCBV010000001.1"/>
</dbReference>
<dbReference type="EMBL" id="JACCBV010000001">
    <property type="protein sequence ID" value="NYE19128.1"/>
    <property type="molecule type" value="Genomic_DNA"/>
</dbReference>
<name>A0A7Y9GMB5_9MICO</name>
<dbReference type="Proteomes" id="UP000576969">
    <property type="component" value="Unassembled WGS sequence"/>
</dbReference>
<gene>
    <name evidence="2" type="ORF">BJ991_001156</name>
</gene>
<keyword evidence="3" id="KW-1185">Reference proteome</keyword>
<reference evidence="2 3" key="1">
    <citation type="submission" date="2020-07" db="EMBL/GenBank/DDBJ databases">
        <title>Sequencing the genomes of 1000 actinobacteria strains.</title>
        <authorList>
            <person name="Klenk H.-P."/>
        </authorList>
    </citation>
    <scope>NUCLEOTIDE SEQUENCE [LARGE SCALE GENOMIC DNA]</scope>
    <source>
        <strain evidence="2 3">DSM 24662</strain>
    </source>
</reference>
<dbReference type="AlphaFoldDB" id="A0A7Y9GMB5"/>
<organism evidence="2 3">
    <name type="scientific">Microbacterium immunditiarum</name>
    <dbReference type="NCBI Taxonomy" id="337480"/>
    <lineage>
        <taxon>Bacteria</taxon>
        <taxon>Bacillati</taxon>
        <taxon>Actinomycetota</taxon>
        <taxon>Actinomycetes</taxon>
        <taxon>Micrococcales</taxon>
        <taxon>Microbacteriaceae</taxon>
        <taxon>Microbacterium</taxon>
    </lineage>
</organism>
<accession>A0A7Y9GMB5</accession>
<evidence type="ECO:0000313" key="3">
    <source>
        <dbReference type="Proteomes" id="UP000576969"/>
    </source>
</evidence>
<evidence type="ECO:0000313" key="2">
    <source>
        <dbReference type="EMBL" id="NYE19128.1"/>
    </source>
</evidence>
<protein>
    <submittedName>
        <fullName evidence="2">Uncharacterized protein</fullName>
    </submittedName>
</protein>
<feature type="compositionally biased region" description="Basic and acidic residues" evidence="1">
    <location>
        <begin position="98"/>
        <end position="107"/>
    </location>
</feature>